<dbReference type="Pfam" id="PF00149">
    <property type="entry name" value="Metallophos"/>
    <property type="match status" value="1"/>
</dbReference>
<dbReference type="PANTHER" id="PTHR12905">
    <property type="entry name" value="METALLOPHOSPHOESTERASE"/>
    <property type="match status" value="1"/>
</dbReference>
<feature type="domain" description="Calcineurin-like phosphoesterase" evidence="2">
    <location>
        <begin position="76"/>
        <end position="256"/>
    </location>
</feature>
<dbReference type="CDD" id="cd07379">
    <property type="entry name" value="MPP_239FB"/>
    <property type="match status" value="1"/>
</dbReference>
<dbReference type="Proteomes" id="UP000663889">
    <property type="component" value="Unassembled WGS sequence"/>
</dbReference>
<comment type="caution">
    <text evidence="3">The sequence shown here is derived from an EMBL/GenBank/DDBJ whole genome shotgun (WGS) entry which is preliminary data.</text>
</comment>
<dbReference type="InterPro" id="IPR004843">
    <property type="entry name" value="Calcineurin-like_PHP"/>
</dbReference>
<organism evidence="3 6">
    <name type="scientific">Rotaria sordida</name>
    <dbReference type="NCBI Taxonomy" id="392033"/>
    <lineage>
        <taxon>Eukaryota</taxon>
        <taxon>Metazoa</taxon>
        <taxon>Spiralia</taxon>
        <taxon>Gnathifera</taxon>
        <taxon>Rotifera</taxon>
        <taxon>Eurotatoria</taxon>
        <taxon>Bdelloidea</taxon>
        <taxon>Philodinida</taxon>
        <taxon>Philodinidae</taxon>
        <taxon>Rotaria</taxon>
    </lineage>
</organism>
<evidence type="ECO:0000313" key="4">
    <source>
        <dbReference type="EMBL" id="CAF0948300.1"/>
    </source>
</evidence>
<dbReference type="EMBL" id="CAJNOU010000292">
    <property type="protein sequence ID" value="CAF0948300.1"/>
    <property type="molecule type" value="Genomic_DNA"/>
</dbReference>
<gene>
    <name evidence="5" type="ORF">OTI717_LOCUS20140</name>
    <name evidence="3" type="ORF">RFH988_LOCUS7481</name>
    <name evidence="4" type="ORF">SEV965_LOCUS8107</name>
</gene>
<dbReference type="EMBL" id="CAJNOO010000237">
    <property type="protein sequence ID" value="CAF0871200.1"/>
    <property type="molecule type" value="Genomic_DNA"/>
</dbReference>
<dbReference type="PANTHER" id="PTHR12905:SF0">
    <property type="entry name" value="CALCINEURIN-LIKE PHOSPHOESTERASE DOMAIN-CONTAINING PROTEIN"/>
    <property type="match status" value="1"/>
</dbReference>
<comment type="similarity">
    <text evidence="1">Belongs to the UPF0046 family.</text>
</comment>
<sequence>MFLFKLSTYNWVPGLRVPRVRNHPRAVLHHLNRVPHWEEGTVDSVLAERIGAGTEDNPFVIYRDPHSIGTDSHKRLRFVCVSDTHNQIDKLTIPRGDVFVHCGDAVKYYSSARDLLKFNKFVGTLPHTHKLFISGNHCISINPERPDLTQEILSNMTYIQDQIIDIEGVRIYGSPWQLKRGLFYRAEAFSYAPENIRADKWAHIPEDIDILLTHSPPYSIRDHCSKSAEHLGCPGLLHEVVTRVKPRIHLFGHMHDGYGASLYKSEENQTLEGENSTSLSSDILFVNLAIDQGRRLSDPVVIDYFY</sequence>
<dbReference type="GO" id="GO:0016787">
    <property type="term" value="F:hydrolase activity"/>
    <property type="evidence" value="ECO:0007669"/>
    <property type="project" value="InterPro"/>
</dbReference>
<evidence type="ECO:0000259" key="2">
    <source>
        <dbReference type="Pfam" id="PF00149"/>
    </source>
</evidence>
<evidence type="ECO:0000256" key="1">
    <source>
        <dbReference type="ARBA" id="ARBA00007993"/>
    </source>
</evidence>
<dbReference type="AlphaFoldDB" id="A0A813XSL8"/>
<evidence type="ECO:0000313" key="6">
    <source>
        <dbReference type="Proteomes" id="UP000663882"/>
    </source>
</evidence>
<evidence type="ECO:0000313" key="3">
    <source>
        <dbReference type="EMBL" id="CAF0871200.1"/>
    </source>
</evidence>
<dbReference type="Proteomes" id="UP000663882">
    <property type="component" value="Unassembled WGS sequence"/>
</dbReference>
<dbReference type="InterPro" id="IPR029052">
    <property type="entry name" value="Metallo-depent_PP-like"/>
</dbReference>
<dbReference type="Proteomes" id="UP000663823">
    <property type="component" value="Unassembled WGS sequence"/>
</dbReference>
<name>A0A813XSL8_9BILA</name>
<accession>A0A813XSL8</accession>
<dbReference type="Gene3D" id="3.60.21.10">
    <property type="match status" value="1"/>
</dbReference>
<dbReference type="SUPFAM" id="SSF56300">
    <property type="entry name" value="Metallo-dependent phosphatases"/>
    <property type="match status" value="1"/>
</dbReference>
<reference evidence="3" key="1">
    <citation type="submission" date="2021-02" db="EMBL/GenBank/DDBJ databases">
        <authorList>
            <person name="Nowell W R."/>
        </authorList>
    </citation>
    <scope>NUCLEOTIDE SEQUENCE</scope>
</reference>
<dbReference type="EMBL" id="CAJOAX010003044">
    <property type="protein sequence ID" value="CAF3833549.1"/>
    <property type="molecule type" value="Genomic_DNA"/>
</dbReference>
<dbReference type="InterPro" id="IPR051693">
    <property type="entry name" value="UPF0046_metallophosphoest"/>
</dbReference>
<proteinExistence type="inferred from homology"/>
<dbReference type="OrthoDB" id="630188at2759"/>
<evidence type="ECO:0000313" key="5">
    <source>
        <dbReference type="EMBL" id="CAF3833549.1"/>
    </source>
</evidence>
<protein>
    <recommendedName>
        <fullName evidence="2">Calcineurin-like phosphoesterase domain-containing protein</fullName>
    </recommendedName>
</protein>